<dbReference type="EMBL" id="CAAHFG010000003">
    <property type="protein sequence ID" value="VGO16382.1"/>
    <property type="molecule type" value="Genomic_DNA"/>
</dbReference>
<dbReference type="AlphaFoldDB" id="A0A6C2U8E4"/>
<evidence type="ECO:0000313" key="2">
    <source>
        <dbReference type="Proteomes" id="UP000366872"/>
    </source>
</evidence>
<reference evidence="1 2" key="1">
    <citation type="submission" date="2019-04" db="EMBL/GenBank/DDBJ databases">
        <authorList>
            <person name="Van Vliet M D."/>
        </authorList>
    </citation>
    <scope>NUCLEOTIDE SEQUENCE [LARGE SCALE GENOMIC DNA]</scope>
    <source>
        <strain evidence="1 2">F1</strain>
    </source>
</reference>
<name>A0A6C2U8E4_PONDE</name>
<gene>
    <name evidence="1" type="ORF">PDESU_04973</name>
</gene>
<dbReference type="Proteomes" id="UP000366872">
    <property type="component" value="Unassembled WGS sequence"/>
</dbReference>
<proteinExistence type="predicted"/>
<evidence type="ECO:0000313" key="1">
    <source>
        <dbReference type="EMBL" id="VGO16382.1"/>
    </source>
</evidence>
<accession>A0A6C2U8E4</accession>
<keyword evidence="2" id="KW-1185">Reference proteome</keyword>
<organism evidence="1 2">
    <name type="scientific">Pontiella desulfatans</name>
    <dbReference type="NCBI Taxonomy" id="2750659"/>
    <lineage>
        <taxon>Bacteria</taxon>
        <taxon>Pseudomonadati</taxon>
        <taxon>Kiritimatiellota</taxon>
        <taxon>Kiritimatiellia</taxon>
        <taxon>Kiritimatiellales</taxon>
        <taxon>Pontiellaceae</taxon>
        <taxon>Pontiella</taxon>
    </lineage>
</organism>
<sequence length="229" mass="26286">MCPKCLDDFDIPSSDPDSIKWSYRAIGPFGLPKSAYGAYSVLLTYRFFSTVLDGSTTAMMSFYATKEIEGKTHHLEADLGMLFEETQYLESKKRLILVECKSFNSFDKRDVDRMKKIGTEFPKSTIVFASLKDELSNNEITLLQPLVRNYRRKIKQGQQHNNILILTGIELFADSFGLSSAWEKASSKHKAYANHTHSDFCQLCERTHQLNLKMEPWSPHKNKANKQKI</sequence>
<protein>
    <submittedName>
        <fullName evidence="1">Uncharacterized protein</fullName>
    </submittedName>
</protein>